<accession>A0A1M5C2X3</accession>
<organism evidence="1 2">
    <name type="scientific">Salegentibacter echinorum</name>
    <dbReference type="NCBI Taxonomy" id="1073325"/>
    <lineage>
        <taxon>Bacteria</taxon>
        <taxon>Pseudomonadati</taxon>
        <taxon>Bacteroidota</taxon>
        <taxon>Flavobacteriia</taxon>
        <taxon>Flavobacteriales</taxon>
        <taxon>Flavobacteriaceae</taxon>
        <taxon>Salegentibacter</taxon>
    </lineage>
</organism>
<dbReference type="SUPFAM" id="SSF49464">
    <property type="entry name" value="Carboxypeptidase regulatory domain-like"/>
    <property type="match status" value="1"/>
</dbReference>
<proteinExistence type="predicted"/>
<dbReference type="STRING" id="1073325.SAMN05444483_101310"/>
<dbReference type="EMBL" id="FQVT01000001">
    <property type="protein sequence ID" value="SHF49006.1"/>
    <property type="molecule type" value="Genomic_DNA"/>
</dbReference>
<dbReference type="Proteomes" id="UP000183945">
    <property type="component" value="Unassembled WGS sequence"/>
</dbReference>
<protein>
    <submittedName>
        <fullName evidence="1">CarboxypepD_reg-like domain-containing protein</fullName>
    </submittedName>
</protein>
<gene>
    <name evidence="1" type="ORF">SAMN05444483_101310</name>
</gene>
<keyword evidence="2" id="KW-1185">Reference proteome</keyword>
<sequence>MYKKILFITLLLFGTILIAQEKERILVQGKIIAPEGESPEGMTVFNKNTGNGTISNQAGEFKLRVALGDSITFSALQFQKFNVAVEEGVINSGEMNVFLRESVNELPEVRLSSNQLSGDINVDVPKIEVADPEVPRYSAAQLKAMGVNVTPDALSGPDKNAAFASSQTRLVNGLNFVNIFKLLAGAEIENNPFTQKELDEKLRAIYDDDFFRSNLDIDRDNINDFIYYLTDHGLDKKMLADGKELELIEFLIEKSEDYKALQPQD</sequence>
<dbReference type="AlphaFoldDB" id="A0A1M5C2X3"/>
<dbReference type="RefSeq" id="WP_072876006.1">
    <property type="nucleotide sequence ID" value="NZ_FQVT01000001.1"/>
</dbReference>
<name>A0A1M5C2X3_SALEC</name>
<evidence type="ECO:0000313" key="1">
    <source>
        <dbReference type="EMBL" id="SHF49006.1"/>
    </source>
</evidence>
<dbReference type="Pfam" id="PF13715">
    <property type="entry name" value="CarbopepD_reg_2"/>
    <property type="match status" value="1"/>
</dbReference>
<dbReference type="InterPro" id="IPR008969">
    <property type="entry name" value="CarboxyPept-like_regulatory"/>
</dbReference>
<dbReference type="OrthoDB" id="1436952at2"/>
<evidence type="ECO:0000313" key="2">
    <source>
        <dbReference type="Proteomes" id="UP000183945"/>
    </source>
</evidence>
<reference evidence="2" key="1">
    <citation type="submission" date="2016-11" db="EMBL/GenBank/DDBJ databases">
        <authorList>
            <person name="Varghese N."/>
            <person name="Submissions S."/>
        </authorList>
    </citation>
    <scope>NUCLEOTIDE SEQUENCE [LARGE SCALE GENOMIC DNA]</scope>
    <source>
        <strain evidence="2">DSM 24579</strain>
    </source>
</reference>